<dbReference type="PROSITE" id="PS00107">
    <property type="entry name" value="PROTEIN_KINASE_ATP"/>
    <property type="match status" value="1"/>
</dbReference>
<dbReference type="SMART" id="SM00220">
    <property type="entry name" value="S_TKc"/>
    <property type="match status" value="1"/>
</dbReference>
<feature type="compositionally biased region" description="Acidic residues" evidence="8">
    <location>
        <begin position="298"/>
        <end position="308"/>
    </location>
</feature>
<dbReference type="PANTHER" id="PTHR48016">
    <property type="entry name" value="MAP KINASE KINASE KINASE SSK2-RELATED-RELATED"/>
    <property type="match status" value="1"/>
</dbReference>
<keyword evidence="2" id="KW-0808">Transferase</keyword>
<dbReference type="InterPro" id="IPR000719">
    <property type="entry name" value="Prot_kinase_dom"/>
</dbReference>
<dbReference type="EMBL" id="NHYE01001076">
    <property type="protein sequence ID" value="PPQ99186.1"/>
    <property type="molecule type" value="Genomic_DNA"/>
</dbReference>
<dbReference type="PANTHER" id="PTHR48016:SF29">
    <property type="entry name" value="MITOGEN-ACTIVATED PROTEIN KINASE KINASE KINASE 1-RELATED"/>
    <property type="match status" value="1"/>
</dbReference>
<proteinExistence type="inferred from homology"/>
<evidence type="ECO:0000256" key="3">
    <source>
        <dbReference type="ARBA" id="ARBA00022741"/>
    </source>
</evidence>
<feature type="compositionally biased region" description="Low complexity" evidence="8">
    <location>
        <begin position="89"/>
        <end position="108"/>
    </location>
</feature>
<evidence type="ECO:0000256" key="7">
    <source>
        <dbReference type="RuleBase" id="RU000304"/>
    </source>
</evidence>
<dbReference type="AlphaFoldDB" id="A0A409Y7Z6"/>
<evidence type="ECO:0000256" key="8">
    <source>
        <dbReference type="SAM" id="MobiDB-lite"/>
    </source>
</evidence>
<feature type="region of interest" description="Disordered" evidence="8">
    <location>
        <begin position="60"/>
        <end position="108"/>
    </location>
</feature>
<dbReference type="InterPro" id="IPR017441">
    <property type="entry name" value="Protein_kinase_ATP_BS"/>
</dbReference>
<dbReference type="Gene3D" id="1.10.510.10">
    <property type="entry name" value="Transferase(Phosphotransferase) domain 1"/>
    <property type="match status" value="1"/>
</dbReference>
<dbReference type="SUPFAM" id="SSF56112">
    <property type="entry name" value="Protein kinase-like (PK-like)"/>
    <property type="match status" value="1"/>
</dbReference>
<dbReference type="Proteomes" id="UP000284706">
    <property type="component" value="Unassembled WGS sequence"/>
</dbReference>
<evidence type="ECO:0000313" key="10">
    <source>
        <dbReference type="EMBL" id="PPQ99186.1"/>
    </source>
</evidence>
<gene>
    <name evidence="10" type="ORF">CVT26_014110</name>
</gene>
<keyword evidence="11" id="KW-1185">Reference proteome</keyword>
<evidence type="ECO:0000256" key="4">
    <source>
        <dbReference type="ARBA" id="ARBA00022777"/>
    </source>
</evidence>
<feature type="compositionally biased region" description="Polar residues" evidence="8">
    <location>
        <begin position="74"/>
        <end position="84"/>
    </location>
</feature>
<organism evidence="10 11">
    <name type="scientific">Gymnopilus dilepis</name>
    <dbReference type="NCBI Taxonomy" id="231916"/>
    <lineage>
        <taxon>Eukaryota</taxon>
        <taxon>Fungi</taxon>
        <taxon>Dikarya</taxon>
        <taxon>Basidiomycota</taxon>
        <taxon>Agaricomycotina</taxon>
        <taxon>Agaricomycetes</taxon>
        <taxon>Agaricomycetidae</taxon>
        <taxon>Agaricales</taxon>
        <taxon>Agaricineae</taxon>
        <taxon>Hymenogastraceae</taxon>
        <taxon>Gymnopilus</taxon>
    </lineage>
</organism>
<evidence type="ECO:0000256" key="2">
    <source>
        <dbReference type="ARBA" id="ARBA00022679"/>
    </source>
</evidence>
<evidence type="ECO:0000259" key="9">
    <source>
        <dbReference type="PROSITE" id="PS50011"/>
    </source>
</evidence>
<reference evidence="10 11" key="1">
    <citation type="journal article" date="2018" name="Evol. Lett.">
        <title>Horizontal gene cluster transfer increased hallucinogenic mushroom diversity.</title>
        <authorList>
            <person name="Reynolds H.T."/>
            <person name="Vijayakumar V."/>
            <person name="Gluck-Thaler E."/>
            <person name="Korotkin H.B."/>
            <person name="Matheny P.B."/>
            <person name="Slot J.C."/>
        </authorList>
    </citation>
    <scope>NUCLEOTIDE SEQUENCE [LARGE SCALE GENOMIC DNA]</scope>
    <source>
        <strain evidence="10 11">SRW20</strain>
    </source>
</reference>
<evidence type="ECO:0000256" key="6">
    <source>
        <dbReference type="PROSITE-ProRule" id="PRU10141"/>
    </source>
</evidence>
<dbReference type="Pfam" id="PF00069">
    <property type="entry name" value="Pkinase"/>
    <property type="match status" value="1"/>
</dbReference>
<accession>A0A409Y7Z6</accession>
<keyword evidence="4" id="KW-0418">Kinase</keyword>
<name>A0A409Y7Z6_9AGAR</name>
<dbReference type="PROSITE" id="PS50011">
    <property type="entry name" value="PROTEIN_KINASE_DOM"/>
    <property type="match status" value="1"/>
</dbReference>
<feature type="binding site" evidence="6">
    <location>
        <position position="169"/>
    </location>
    <ligand>
        <name>ATP</name>
        <dbReference type="ChEBI" id="CHEBI:30616"/>
    </ligand>
</feature>
<comment type="caution">
    <text evidence="10">The sequence shown here is derived from an EMBL/GenBank/DDBJ whole genome shotgun (WGS) entry which is preliminary data.</text>
</comment>
<dbReference type="InterPro" id="IPR011009">
    <property type="entry name" value="Kinase-like_dom_sf"/>
</dbReference>
<dbReference type="STRING" id="231916.A0A409Y7Z6"/>
<dbReference type="GO" id="GO:0005524">
    <property type="term" value="F:ATP binding"/>
    <property type="evidence" value="ECO:0007669"/>
    <property type="project" value="UniProtKB-UniRule"/>
</dbReference>
<keyword evidence="5 6" id="KW-0067">ATP-binding</keyword>
<dbReference type="InterPro" id="IPR050538">
    <property type="entry name" value="MAP_kinase_kinase_kinase"/>
</dbReference>
<evidence type="ECO:0000313" key="11">
    <source>
        <dbReference type="Proteomes" id="UP000284706"/>
    </source>
</evidence>
<dbReference type="CDD" id="cd00180">
    <property type="entry name" value="PKc"/>
    <property type="match status" value="1"/>
</dbReference>
<dbReference type="InterPro" id="IPR008271">
    <property type="entry name" value="Ser/Thr_kinase_AS"/>
</dbReference>
<evidence type="ECO:0000256" key="5">
    <source>
        <dbReference type="ARBA" id="ARBA00022840"/>
    </source>
</evidence>
<dbReference type="GO" id="GO:0004709">
    <property type="term" value="F:MAP kinase kinase kinase activity"/>
    <property type="evidence" value="ECO:0007669"/>
    <property type="project" value="TreeGrafter"/>
</dbReference>
<evidence type="ECO:0000256" key="1">
    <source>
        <dbReference type="ARBA" id="ARBA00022527"/>
    </source>
</evidence>
<keyword evidence="1 7" id="KW-0723">Serine/threonine-protein kinase</keyword>
<comment type="similarity">
    <text evidence="7">Belongs to the protein kinase superfamily.</text>
</comment>
<protein>
    <recommendedName>
        <fullName evidence="9">Protein kinase domain-containing protein</fullName>
    </recommendedName>
</protein>
<dbReference type="PROSITE" id="PS00108">
    <property type="entry name" value="PROTEIN_KINASE_ST"/>
    <property type="match status" value="1"/>
</dbReference>
<feature type="non-terminal residue" evidence="10">
    <location>
        <position position="351"/>
    </location>
</feature>
<keyword evidence="3 6" id="KW-0547">Nucleotide-binding</keyword>
<dbReference type="InParanoid" id="A0A409Y7Z6"/>
<feature type="domain" description="Protein kinase" evidence="9">
    <location>
        <begin position="140"/>
        <end position="351"/>
    </location>
</feature>
<feature type="region of interest" description="Disordered" evidence="8">
    <location>
        <begin position="298"/>
        <end position="318"/>
    </location>
</feature>
<dbReference type="OrthoDB" id="4062651at2759"/>
<dbReference type="GO" id="GO:0005737">
    <property type="term" value="C:cytoplasm"/>
    <property type="evidence" value="ECO:0007669"/>
    <property type="project" value="TreeGrafter"/>
</dbReference>
<sequence length="351" mass="38191">MYTGGLLTTRERATTFDAFLAPPQWDEPAQHSRTAIEALHEEVEEDEDGSYARSNAALTDQSNFTSSSSSSGSNAIPTPNSNVVAYSMPTPSSTSTSTSTPSPSRSLSASPAASFLSSFFSPAPSSAPKPDDEGQVIAGYTLGSIIGYGSTSIIRRASSSSSGAQAAVKIVRRSDLVKAGNAPQARRKLQHEAAVWSALSHEHILPLFTAVHTTYADYFFTLYCPAGSLFDILKRDGNPALPQDDAGMMFRQIVRGMRYLHEVANYVHRDLKLENVLVDEMGVCKIADFGMSRKIGSVEEENEEEEERDDHSNFHAHNTSTIIRAQTLNVASANRRHAHAHPHLNHLLHPH</sequence>